<sequence length="212" mass="22101">MRILVAGATGNTGARLVQKLTDAGHVPVAMARESADTSVLPAGCELRMADLTDLKDDVVRDVDAVVFAAGSGADTGKDMTDKVDRDGAIALIDAAAKAKIGRFVMLSSVGADDPSQGSDGIRHYLEAKHAADAHLQKSDMPYVIVRPISLSNEEGKGFVTLADHVARDGQVTRDDVAAVLSASVWQAGIEGKVFEMKEGDTSVVEAIAELAA</sequence>
<dbReference type="OrthoDB" id="367683at2"/>
<dbReference type="PANTHER" id="PTHR15020">
    <property type="entry name" value="FLAVIN REDUCTASE-RELATED"/>
    <property type="match status" value="1"/>
</dbReference>
<reference evidence="2 3" key="1">
    <citation type="journal article" date="2014" name="Antonie Van Leeuwenhoek">
        <title>Hyphomonas beringensis sp. nov. and Hyphomonas chukchiensis sp. nov., isolated from surface seawater of the Bering Sea and Chukchi Sea.</title>
        <authorList>
            <person name="Li C."/>
            <person name="Lai Q."/>
            <person name="Li G."/>
            <person name="Dong C."/>
            <person name="Wang J."/>
            <person name="Liao Y."/>
            <person name="Shao Z."/>
        </authorList>
    </citation>
    <scope>NUCLEOTIDE SEQUENCE [LARGE SCALE GENOMIC DNA]</scope>
    <source>
        <strain evidence="2 3">SCH89</strain>
    </source>
</reference>
<dbReference type="RefSeq" id="WP_035535076.1">
    <property type="nucleotide sequence ID" value="NZ_ARYL01000001.1"/>
</dbReference>
<keyword evidence="3" id="KW-1185">Reference proteome</keyword>
<dbReference type="Pfam" id="PF13460">
    <property type="entry name" value="NAD_binding_10"/>
    <property type="match status" value="1"/>
</dbReference>
<comment type="caution">
    <text evidence="2">The sequence shown here is derived from an EMBL/GenBank/DDBJ whole genome shotgun (WGS) entry which is preliminary data.</text>
</comment>
<gene>
    <name evidence="2" type="ORF">HOC_00145</name>
</gene>
<dbReference type="PATRIC" id="fig|1280953.3.peg.27"/>
<dbReference type="Gene3D" id="3.40.50.720">
    <property type="entry name" value="NAD(P)-binding Rossmann-like Domain"/>
    <property type="match status" value="1"/>
</dbReference>
<dbReference type="InterPro" id="IPR036291">
    <property type="entry name" value="NAD(P)-bd_dom_sf"/>
</dbReference>
<dbReference type="Proteomes" id="UP000024942">
    <property type="component" value="Unassembled WGS sequence"/>
</dbReference>
<dbReference type="SUPFAM" id="SSF51735">
    <property type="entry name" value="NAD(P)-binding Rossmann-fold domains"/>
    <property type="match status" value="1"/>
</dbReference>
<proteinExistence type="predicted"/>
<name>A0A059GCM2_9PROT</name>
<evidence type="ECO:0000313" key="3">
    <source>
        <dbReference type="Proteomes" id="UP000024942"/>
    </source>
</evidence>
<dbReference type="InterPro" id="IPR016040">
    <property type="entry name" value="NAD(P)-bd_dom"/>
</dbReference>
<evidence type="ECO:0000259" key="1">
    <source>
        <dbReference type="Pfam" id="PF13460"/>
    </source>
</evidence>
<dbReference type="eggNOG" id="COG0702">
    <property type="taxonomic scope" value="Bacteria"/>
</dbReference>
<dbReference type="PANTHER" id="PTHR15020:SF50">
    <property type="entry name" value="UPF0659 PROTEIN YMR090W"/>
    <property type="match status" value="1"/>
</dbReference>
<evidence type="ECO:0000313" key="2">
    <source>
        <dbReference type="EMBL" id="KDA04248.1"/>
    </source>
</evidence>
<dbReference type="AlphaFoldDB" id="A0A059GCM2"/>
<dbReference type="EMBL" id="ARYL01000001">
    <property type="protein sequence ID" value="KDA04248.1"/>
    <property type="molecule type" value="Genomic_DNA"/>
</dbReference>
<protein>
    <submittedName>
        <fullName evidence="2">NAD-dependent epimerase/dehydratase</fullName>
    </submittedName>
</protein>
<organism evidence="2 3">
    <name type="scientific">Hyphomonas oceanitis SCH89</name>
    <dbReference type="NCBI Taxonomy" id="1280953"/>
    <lineage>
        <taxon>Bacteria</taxon>
        <taxon>Pseudomonadati</taxon>
        <taxon>Pseudomonadota</taxon>
        <taxon>Alphaproteobacteria</taxon>
        <taxon>Hyphomonadales</taxon>
        <taxon>Hyphomonadaceae</taxon>
        <taxon>Hyphomonas</taxon>
    </lineage>
</organism>
<dbReference type="STRING" id="1280953.HOC_00145"/>
<accession>A0A059GCM2</accession>
<feature type="domain" description="NAD(P)-binding" evidence="1">
    <location>
        <begin position="7"/>
        <end position="183"/>
    </location>
</feature>
<dbReference type="CDD" id="cd05243">
    <property type="entry name" value="SDR_a5"/>
    <property type="match status" value="1"/>
</dbReference>